<organism evidence="1 2">
    <name type="scientific">Chaetomium fimeti</name>
    <dbReference type="NCBI Taxonomy" id="1854472"/>
    <lineage>
        <taxon>Eukaryota</taxon>
        <taxon>Fungi</taxon>
        <taxon>Dikarya</taxon>
        <taxon>Ascomycota</taxon>
        <taxon>Pezizomycotina</taxon>
        <taxon>Sordariomycetes</taxon>
        <taxon>Sordariomycetidae</taxon>
        <taxon>Sordariales</taxon>
        <taxon>Chaetomiaceae</taxon>
        <taxon>Chaetomium</taxon>
    </lineage>
</organism>
<reference evidence="1" key="2">
    <citation type="submission" date="2023-06" db="EMBL/GenBank/DDBJ databases">
        <authorList>
            <consortium name="Lawrence Berkeley National Laboratory"/>
            <person name="Haridas S."/>
            <person name="Hensen N."/>
            <person name="Bonometti L."/>
            <person name="Westerberg I."/>
            <person name="Brannstrom I.O."/>
            <person name="Guillou S."/>
            <person name="Cros-Aarteil S."/>
            <person name="Calhoun S."/>
            <person name="Kuo A."/>
            <person name="Mondo S."/>
            <person name="Pangilinan J."/>
            <person name="Riley R."/>
            <person name="Labutti K."/>
            <person name="Andreopoulos B."/>
            <person name="Lipzen A."/>
            <person name="Chen C."/>
            <person name="Yanf M."/>
            <person name="Daum C."/>
            <person name="Ng V."/>
            <person name="Clum A."/>
            <person name="Steindorff A."/>
            <person name="Ohm R."/>
            <person name="Martin F."/>
            <person name="Silar P."/>
            <person name="Natvig D."/>
            <person name="Lalanne C."/>
            <person name="Gautier V."/>
            <person name="Ament-Velasquez S.L."/>
            <person name="Kruys A."/>
            <person name="Hutchinson M.I."/>
            <person name="Powell A.J."/>
            <person name="Barry K."/>
            <person name="Miller A.N."/>
            <person name="Grigoriev I.V."/>
            <person name="Debuchy R."/>
            <person name="Gladieux P."/>
            <person name="Thoren M.H."/>
            <person name="Johannesson H."/>
        </authorList>
    </citation>
    <scope>NUCLEOTIDE SEQUENCE</scope>
    <source>
        <strain evidence="1">CBS 168.71</strain>
    </source>
</reference>
<name>A0AAE0H8A7_9PEZI</name>
<accession>A0AAE0H8A7</accession>
<comment type="caution">
    <text evidence="1">The sequence shown here is derived from an EMBL/GenBank/DDBJ whole genome shotgun (WGS) entry which is preliminary data.</text>
</comment>
<gene>
    <name evidence="1" type="ORF">B0H64DRAFT_56011</name>
</gene>
<evidence type="ECO:0000313" key="2">
    <source>
        <dbReference type="Proteomes" id="UP001278766"/>
    </source>
</evidence>
<sequence length="86" mass="9696">MFLSYLLFYFFSPRPSTFSSEVVLTKPHFSPTVPFSQKQYPRPGGLNAAHARILPPRWIFQLAHQVSELAEQDLRSMGGCRPGIGS</sequence>
<dbReference type="RefSeq" id="XP_062654280.1">
    <property type="nucleotide sequence ID" value="XM_062808440.1"/>
</dbReference>
<dbReference type="Proteomes" id="UP001278766">
    <property type="component" value="Unassembled WGS sequence"/>
</dbReference>
<reference evidence="1" key="1">
    <citation type="journal article" date="2023" name="Mol. Phylogenet. Evol.">
        <title>Genome-scale phylogeny and comparative genomics of the fungal order Sordariales.</title>
        <authorList>
            <person name="Hensen N."/>
            <person name="Bonometti L."/>
            <person name="Westerberg I."/>
            <person name="Brannstrom I.O."/>
            <person name="Guillou S."/>
            <person name="Cros-Aarteil S."/>
            <person name="Calhoun S."/>
            <person name="Haridas S."/>
            <person name="Kuo A."/>
            <person name="Mondo S."/>
            <person name="Pangilinan J."/>
            <person name="Riley R."/>
            <person name="LaButti K."/>
            <person name="Andreopoulos B."/>
            <person name="Lipzen A."/>
            <person name="Chen C."/>
            <person name="Yan M."/>
            <person name="Daum C."/>
            <person name="Ng V."/>
            <person name="Clum A."/>
            <person name="Steindorff A."/>
            <person name="Ohm R.A."/>
            <person name="Martin F."/>
            <person name="Silar P."/>
            <person name="Natvig D.O."/>
            <person name="Lalanne C."/>
            <person name="Gautier V."/>
            <person name="Ament-Velasquez S.L."/>
            <person name="Kruys A."/>
            <person name="Hutchinson M.I."/>
            <person name="Powell A.J."/>
            <person name="Barry K."/>
            <person name="Miller A.N."/>
            <person name="Grigoriev I.V."/>
            <person name="Debuchy R."/>
            <person name="Gladieux P."/>
            <person name="Hiltunen Thoren M."/>
            <person name="Johannesson H."/>
        </authorList>
    </citation>
    <scope>NUCLEOTIDE SEQUENCE</scope>
    <source>
        <strain evidence="1">CBS 168.71</strain>
    </source>
</reference>
<dbReference type="AlphaFoldDB" id="A0AAE0H8A7"/>
<evidence type="ECO:0000313" key="1">
    <source>
        <dbReference type="EMBL" id="KAK3290766.1"/>
    </source>
</evidence>
<protein>
    <submittedName>
        <fullName evidence="1">Uncharacterized protein</fullName>
    </submittedName>
</protein>
<keyword evidence="2" id="KW-1185">Reference proteome</keyword>
<dbReference type="GeneID" id="87845388"/>
<proteinExistence type="predicted"/>
<dbReference type="EMBL" id="JAUEPN010000012">
    <property type="protein sequence ID" value="KAK3290766.1"/>
    <property type="molecule type" value="Genomic_DNA"/>
</dbReference>